<evidence type="ECO:0000313" key="10">
    <source>
        <dbReference type="EMBL" id="BAC89420.1"/>
    </source>
</evidence>
<feature type="transmembrane region" description="Helical" evidence="7">
    <location>
        <begin position="825"/>
        <end position="846"/>
    </location>
</feature>
<dbReference type="Pfam" id="PF02687">
    <property type="entry name" value="FtsX"/>
    <property type="match status" value="2"/>
</dbReference>
<dbReference type="OrthoDB" id="5933722at2"/>
<keyword evidence="4 7" id="KW-1133">Transmembrane helix</keyword>
<feature type="domain" description="MacB-like periplasmic core" evidence="9">
    <location>
        <begin position="96"/>
        <end position="330"/>
    </location>
</feature>
<gene>
    <name evidence="10" type="ordered locus">glr1479</name>
</gene>
<evidence type="ECO:0000256" key="7">
    <source>
        <dbReference type="SAM" id="Phobius"/>
    </source>
</evidence>
<dbReference type="HOGENOM" id="CLU_009433_1_0_3"/>
<dbReference type="GO" id="GO:0005886">
    <property type="term" value="C:plasma membrane"/>
    <property type="evidence" value="ECO:0000318"/>
    <property type="project" value="GO_Central"/>
</dbReference>
<evidence type="ECO:0000259" key="8">
    <source>
        <dbReference type="Pfam" id="PF02687"/>
    </source>
</evidence>
<reference evidence="10 11" key="2">
    <citation type="journal article" date="2003" name="DNA Res.">
        <title>Complete genome structure of Gloeobacter violaceus PCC 7421, a cyanobacterium that lacks thylakoids (supplement).</title>
        <authorList>
            <person name="Nakamura Y."/>
            <person name="Kaneko T."/>
            <person name="Sato S."/>
            <person name="Mimuro M."/>
            <person name="Miyashita H."/>
            <person name="Tsuchiya T."/>
            <person name="Sasamoto S."/>
            <person name="Watanabe A."/>
            <person name="Kawashima K."/>
            <person name="Kishida Y."/>
            <person name="Kiyokawa C."/>
            <person name="Kohara M."/>
            <person name="Matsumoto M."/>
            <person name="Matsuno A."/>
            <person name="Nakazaki N."/>
            <person name="Shimpo S."/>
            <person name="Takeuchi C."/>
            <person name="Yamada M."/>
            <person name="Tabata S."/>
        </authorList>
    </citation>
    <scope>NUCLEOTIDE SEQUENCE [LARGE SCALE GENOMIC DNA]</scope>
    <source>
        <strain evidence="11">ATCC 29082 / PCC 7421</strain>
    </source>
</reference>
<dbReference type="NCBIfam" id="TIGR03434">
    <property type="entry name" value="ADOP"/>
    <property type="match status" value="1"/>
</dbReference>
<protein>
    <submittedName>
        <fullName evidence="10">Glr1479 protein</fullName>
    </submittedName>
</protein>
<comment type="subcellular location">
    <subcellularLocation>
        <location evidence="1">Cell membrane</location>
        <topology evidence="1">Multi-pass membrane protein</topology>
    </subcellularLocation>
</comment>
<keyword evidence="5 7" id="KW-0472">Membrane</keyword>
<accession>Q7NKJ8</accession>
<dbReference type="PATRIC" id="fig|251221.4.peg.1511"/>
<feature type="transmembrane region" description="Helical" evidence="7">
    <location>
        <begin position="97"/>
        <end position="122"/>
    </location>
</feature>
<evidence type="ECO:0000256" key="2">
    <source>
        <dbReference type="ARBA" id="ARBA00022475"/>
    </source>
</evidence>
<dbReference type="GO" id="GO:0022857">
    <property type="term" value="F:transmembrane transporter activity"/>
    <property type="evidence" value="ECO:0000318"/>
    <property type="project" value="GO_Central"/>
</dbReference>
<dbReference type="STRING" id="251221.gene:10758968"/>
<feature type="transmembrane region" description="Helical" evidence="7">
    <location>
        <begin position="462"/>
        <end position="485"/>
    </location>
</feature>
<evidence type="ECO:0000256" key="1">
    <source>
        <dbReference type="ARBA" id="ARBA00004651"/>
    </source>
</evidence>
<feature type="domain" description="MacB-like periplasmic core" evidence="9">
    <location>
        <begin position="517"/>
        <end position="737"/>
    </location>
</feature>
<sequence>MMRSHSGHLAPYQRIYAQMLMVLPGDFRREYGEPMLQMFSERYVEECRVRGQPGATWFWVEALFDLVRVAVFEHFGMLLQDLTYAVRMLRSNPLVTGIMLLVLALGIGANTAIFSVINAVLLRPFPYAQPERLVFVWEKSADWEKTTGMARMKSTVVSVANYLDWRAQNQVFTDMAIFNIWSGSLTGAGEPEVIDGAIVSANFFSVLGIQPQLGRSFLPEEDSPEADGQVIVISDGLWKRRFAADLGIIGRKVAIDARSYTVVGVMPSQFQQPESGFSRFQRAQIWRPLANRRKYFTDAQQCNRACRNFRVIARLKSGGSLAEAQTQMDTIARRLERTYPETNTGYGVTVIALAEQFVGNLRPILLLLTAAVGCVLLIACANVANLLLVRASARRKEIALRLALGANRARLLRQLLTESLLLSLLGGVFGVGLAWWSVPVLLALRPENLPRFDRIEIDGTVLAFGLGLSLLTGLIFGLLPALQATRTTPNAVLKEGSTTSAPRSQARWLGALVIVEIALSLALLAGAGLLVQNLLRLQSIDPGFTTRNVVSFWLALPKLRYSTDERIVAFEEQLLSRLQTLPGVEAAGRVSSLPLTGLNNWGIEVTIAGRPRPAPGQELNADNRIVSSGYFETLGIALVRGRLLNDRDRSNTPKVVLINETMAKRYWPGQDPIGQRISLGDERLWQIVGIVKDIYHFDLFQLPYPEVYTSYRQYIFGGPGLVVRGQVDPASLVQTIQQTVHSLDKNLPLNDVQTLDERLARSLAAQRFYTLLLVLMAVIAAVLAGSGLYGVMSYSVTRRTRELGIRVALGARPADVLRLVVGQGIALVLAGIGCGLILVLGAANMLTGILYEPRPQDWLALLPVTLGLFVVGLLACYVPARRATRVDSAIALRCE</sequence>
<dbReference type="EnsemblBacteria" id="BAC89420">
    <property type="protein sequence ID" value="BAC89420"/>
    <property type="gene ID" value="BAC89420"/>
</dbReference>
<dbReference type="InParanoid" id="Q7NKJ8"/>
<proteinExistence type="inferred from homology"/>
<dbReference type="InterPro" id="IPR017800">
    <property type="entry name" value="ADOP"/>
</dbReference>
<dbReference type="PhylomeDB" id="Q7NKJ8"/>
<evidence type="ECO:0000313" key="11">
    <source>
        <dbReference type="Proteomes" id="UP000000557"/>
    </source>
</evidence>
<keyword evidence="3 7" id="KW-0812">Transmembrane</keyword>
<feature type="domain" description="ABC3 transporter permease C-terminal" evidence="8">
    <location>
        <begin position="775"/>
        <end position="885"/>
    </location>
</feature>
<keyword evidence="11" id="KW-1185">Reference proteome</keyword>
<evidence type="ECO:0000256" key="6">
    <source>
        <dbReference type="ARBA" id="ARBA00038076"/>
    </source>
</evidence>
<dbReference type="InterPro" id="IPR025857">
    <property type="entry name" value="MacB_PCD"/>
</dbReference>
<dbReference type="EMBL" id="BA000045">
    <property type="protein sequence ID" value="BAC89420.1"/>
    <property type="molecule type" value="Genomic_DNA"/>
</dbReference>
<feature type="transmembrane region" description="Helical" evidence="7">
    <location>
        <begin position="420"/>
        <end position="442"/>
    </location>
</feature>
<reference evidence="10 11" key="1">
    <citation type="journal article" date="2003" name="DNA Res.">
        <title>Complete genome structure of Gloeobacter violaceus PCC 7421, a cyanobacterium that lacks thylakoids.</title>
        <authorList>
            <person name="Nakamura Y."/>
            <person name="Kaneko T."/>
            <person name="Sato S."/>
            <person name="Mimuro M."/>
            <person name="Miyashita H."/>
            <person name="Tsuchiya T."/>
            <person name="Sasamoto S."/>
            <person name="Watanabe A."/>
            <person name="Kawashima K."/>
            <person name="Kishida Y."/>
            <person name="Kiyokawa C."/>
            <person name="Kohara M."/>
            <person name="Matsumoto M."/>
            <person name="Matsuno A."/>
            <person name="Nakazaki N."/>
            <person name="Shimpo S."/>
            <person name="Takeuchi C."/>
            <person name="Yamada M."/>
            <person name="Tabata S."/>
        </authorList>
    </citation>
    <scope>NUCLEOTIDE SEQUENCE [LARGE SCALE GENOMIC DNA]</scope>
    <source>
        <strain evidence="11">ATCC 29082 / PCC 7421</strain>
    </source>
</reference>
<feature type="transmembrane region" description="Helical" evidence="7">
    <location>
        <begin position="858"/>
        <end position="878"/>
    </location>
</feature>
<evidence type="ECO:0000256" key="4">
    <source>
        <dbReference type="ARBA" id="ARBA00022989"/>
    </source>
</evidence>
<evidence type="ECO:0000256" key="3">
    <source>
        <dbReference type="ARBA" id="ARBA00022692"/>
    </source>
</evidence>
<feature type="transmembrane region" description="Helical" evidence="7">
    <location>
        <begin position="506"/>
        <end position="531"/>
    </location>
</feature>
<comment type="similarity">
    <text evidence="6">Belongs to the ABC-4 integral membrane protein family.</text>
</comment>
<dbReference type="KEGG" id="gvi:glr1479"/>
<evidence type="ECO:0000259" key="9">
    <source>
        <dbReference type="Pfam" id="PF12704"/>
    </source>
</evidence>
<dbReference type="InterPro" id="IPR003838">
    <property type="entry name" value="ABC3_permease_C"/>
</dbReference>
<evidence type="ECO:0000256" key="5">
    <source>
        <dbReference type="ARBA" id="ARBA00023136"/>
    </source>
</evidence>
<feature type="domain" description="ABC3 transporter permease C-terminal" evidence="8">
    <location>
        <begin position="371"/>
        <end position="489"/>
    </location>
</feature>
<feature type="transmembrane region" description="Helical" evidence="7">
    <location>
        <begin position="768"/>
        <end position="791"/>
    </location>
</feature>
<keyword evidence="2" id="KW-1003">Cell membrane</keyword>
<dbReference type="eggNOG" id="COG0577">
    <property type="taxonomic scope" value="Bacteria"/>
</dbReference>
<dbReference type="AlphaFoldDB" id="Q7NKJ8"/>
<dbReference type="PANTHER" id="PTHR30572:SF4">
    <property type="entry name" value="ABC TRANSPORTER PERMEASE YTRF"/>
    <property type="match status" value="1"/>
</dbReference>
<dbReference type="InterPro" id="IPR050250">
    <property type="entry name" value="Macrolide_Exporter_MacB"/>
</dbReference>
<dbReference type="Pfam" id="PF12704">
    <property type="entry name" value="MacB_PCD"/>
    <property type="match status" value="2"/>
</dbReference>
<name>Q7NKJ8_GLOVI</name>
<dbReference type="PANTHER" id="PTHR30572">
    <property type="entry name" value="MEMBRANE COMPONENT OF TRANSPORTER-RELATED"/>
    <property type="match status" value="1"/>
</dbReference>
<dbReference type="Proteomes" id="UP000000557">
    <property type="component" value="Chromosome"/>
</dbReference>
<feature type="transmembrane region" description="Helical" evidence="7">
    <location>
        <begin position="364"/>
        <end position="388"/>
    </location>
</feature>
<organism evidence="10 11">
    <name type="scientific">Gloeobacter violaceus (strain ATCC 29082 / PCC 7421)</name>
    <dbReference type="NCBI Taxonomy" id="251221"/>
    <lineage>
        <taxon>Bacteria</taxon>
        <taxon>Bacillati</taxon>
        <taxon>Cyanobacteriota</taxon>
        <taxon>Cyanophyceae</taxon>
        <taxon>Gloeobacterales</taxon>
        <taxon>Gloeobacteraceae</taxon>
        <taxon>Gloeobacter</taxon>
    </lineage>
</organism>